<dbReference type="Proteomes" id="UP000552644">
    <property type="component" value="Unassembled WGS sequence"/>
</dbReference>
<accession>A0A7W7QKF5</accession>
<keyword evidence="1" id="KW-1133">Transmembrane helix</keyword>
<keyword evidence="1" id="KW-0472">Membrane</keyword>
<dbReference type="InterPro" id="IPR021401">
    <property type="entry name" value="DUF3040"/>
</dbReference>
<name>A0A7W7QKF5_9ACTN</name>
<evidence type="ECO:0008006" key="4">
    <source>
        <dbReference type="Google" id="ProtNLM"/>
    </source>
</evidence>
<feature type="transmembrane region" description="Helical" evidence="1">
    <location>
        <begin position="62"/>
        <end position="83"/>
    </location>
</feature>
<gene>
    <name evidence="2" type="ORF">FHS44_002228</name>
</gene>
<reference evidence="2 3" key="1">
    <citation type="submission" date="2020-08" db="EMBL/GenBank/DDBJ databases">
        <title>Genomic Encyclopedia of Type Strains, Phase III (KMG-III): the genomes of soil and plant-associated and newly described type strains.</title>
        <authorList>
            <person name="Whitman W."/>
        </authorList>
    </citation>
    <scope>NUCLEOTIDE SEQUENCE [LARGE SCALE GENOMIC DNA]</scope>
    <source>
        <strain evidence="2 3">CECT 8840</strain>
    </source>
</reference>
<dbReference type="EMBL" id="JACHJP010000002">
    <property type="protein sequence ID" value="MBB4915143.1"/>
    <property type="molecule type" value="Genomic_DNA"/>
</dbReference>
<evidence type="ECO:0000313" key="2">
    <source>
        <dbReference type="EMBL" id="MBB4915143.1"/>
    </source>
</evidence>
<evidence type="ECO:0000256" key="1">
    <source>
        <dbReference type="SAM" id="Phobius"/>
    </source>
</evidence>
<dbReference type="AlphaFoldDB" id="A0A7W7QKF5"/>
<dbReference type="RefSeq" id="WP_184713849.1">
    <property type="nucleotide sequence ID" value="NZ_JACHJP010000002.1"/>
</dbReference>
<comment type="caution">
    <text evidence="2">The sequence shown here is derived from an EMBL/GenBank/DDBJ whole genome shotgun (WGS) entry which is preliminary data.</text>
</comment>
<keyword evidence="1" id="KW-0812">Transmembrane</keyword>
<proteinExistence type="predicted"/>
<protein>
    <recommendedName>
        <fullName evidence="4">DUF3040 domain-containing protein</fullName>
    </recommendedName>
</protein>
<sequence length="93" mass="10668">MAWSQDEERMLLQIERHLTDEDPRLAARLESFNERVQRREGRRKRRVRGEGGSVRGPRGTTVVIVVSWMLIAILIAMLLVLVLRHEAAAALPL</sequence>
<organism evidence="2 3">
    <name type="scientific">Streptosporangium saharense</name>
    <dbReference type="NCBI Taxonomy" id="1706840"/>
    <lineage>
        <taxon>Bacteria</taxon>
        <taxon>Bacillati</taxon>
        <taxon>Actinomycetota</taxon>
        <taxon>Actinomycetes</taxon>
        <taxon>Streptosporangiales</taxon>
        <taxon>Streptosporangiaceae</taxon>
        <taxon>Streptosporangium</taxon>
    </lineage>
</organism>
<evidence type="ECO:0000313" key="3">
    <source>
        <dbReference type="Proteomes" id="UP000552644"/>
    </source>
</evidence>
<dbReference type="Pfam" id="PF11239">
    <property type="entry name" value="DUF3040"/>
    <property type="match status" value="1"/>
</dbReference>
<keyword evidence="3" id="KW-1185">Reference proteome</keyword>